<dbReference type="Proteomes" id="UP001054945">
    <property type="component" value="Unassembled WGS sequence"/>
</dbReference>
<evidence type="ECO:0000313" key="1">
    <source>
        <dbReference type="EMBL" id="GIY87214.1"/>
    </source>
</evidence>
<gene>
    <name evidence="1" type="ORF">CEXT_618711</name>
</gene>
<proteinExistence type="predicted"/>
<keyword evidence="2" id="KW-1185">Reference proteome</keyword>
<reference evidence="1 2" key="1">
    <citation type="submission" date="2021-06" db="EMBL/GenBank/DDBJ databases">
        <title>Caerostris extrusa draft genome.</title>
        <authorList>
            <person name="Kono N."/>
            <person name="Arakawa K."/>
        </authorList>
    </citation>
    <scope>NUCLEOTIDE SEQUENCE [LARGE SCALE GENOMIC DNA]</scope>
</reference>
<sequence>MSFLEDFPSSAVSFLLRKQKLFWGSKQAFMKSARTWKRVPMSRDFGESSLRAMKRVVRRIGLSGLEWSLDYSNVHAQGVDNS</sequence>
<evidence type="ECO:0000313" key="2">
    <source>
        <dbReference type="Proteomes" id="UP001054945"/>
    </source>
</evidence>
<comment type="caution">
    <text evidence="1">The sequence shown here is derived from an EMBL/GenBank/DDBJ whole genome shotgun (WGS) entry which is preliminary data.</text>
</comment>
<protein>
    <submittedName>
        <fullName evidence="1">Uncharacterized protein</fullName>
    </submittedName>
</protein>
<name>A0AAV4X074_CAEEX</name>
<accession>A0AAV4X074</accession>
<organism evidence="1 2">
    <name type="scientific">Caerostris extrusa</name>
    <name type="common">Bark spider</name>
    <name type="synonym">Caerostris bankana</name>
    <dbReference type="NCBI Taxonomy" id="172846"/>
    <lineage>
        <taxon>Eukaryota</taxon>
        <taxon>Metazoa</taxon>
        <taxon>Ecdysozoa</taxon>
        <taxon>Arthropoda</taxon>
        <taxon>Chelicerata</taxon>
        <taxon>Arachnida</taxon>
        <taxon>Araneae</taxon>
        <taxon>Araneomorphae</taxon>
        <taxon>Entelegynae</taxon>
        <taxon>Araneoidea</taxon>
        <taxon>Araneidae</taxon>
        <taxon>Caerostris</taxon>
    </lineage>
</organism>
<dbReference type="AlphaFoldDB" id="A0AAV4X074"/>
<dbReference type="EMBL" id="BPLR01016910">
    <property type="protein sequence ID" value="GIY87214.1"/>
    <property type="molecule type" value="Genomic_DNA"/>
</dbReference>